<name>A0A9D4Z7Q6_ADICA</name>
<gene>
    <name evidence="9" type="ORF">GOP47_0022304</name>
</gene>
<accession>A0A9D4Z7Q6</accession>
<dbReference type="GO" id="GO:0001097">
    <property type="term" value="F:TFIIH-class transcription factor complex binding"/>
    <property type="evidence" value="ECO:0007669"/>
    <property type="project" value="TreeGrafter"/>
</dbReference>
<dbReference type="EMBL" id="JABFUD020000021">
    <property type="protein sequence ID" value="KAI5063757.1"/>
    <property type="molecule type" value="Genomic_DNA"/>
</dbReference>
<evidence type="ECO:0000256" key="5">
    <source>
        <dbReference type="ARBA" id="ARBA00023242"/>
    </source>
</evidence>
<comment type="caution">
    <text evidence="9">The sequence shown here is derived from an EMBL/GenBank/DDBJ whole genome shotgun (WGS) entry which is preliminary data.</text>
</comment>
<proteinExistence type="predicted"/>
<feature type="region of interest" description="Disordered" evidence="7">
    <location>
        <begin position="1"/>
        <end position="45"/>
    </location>
</feature>
<comment type="function">
    <text evidence="6">Recruits TFIIH to the initiation complex and stimulates the RNA polymerase II C-terminal domain kinase and DNA-dependent ATPase activities of TFIIH. Both TFIIH and TFIIE are required for promoter clearance by RNA polymerase.</text>
</comment>
<evidence type="ECO:0000256" key="3">
    <source>
        <dbReference type="ARBA" id="ARBA00023125"/>
    </source>
</evidence>
<dbReference type="GO" id="GO:0003677">
    <property type="term" value="F:DNA binding"/>
    <property type="evidence" value="ECO:0007669"/>
    <property type="project" value="UniProtKB-KW"/>
</dbReference>
<evidence type="ECO:0000256" key="1">
    <source>
        <dbReference type="ARBA" id="ARBA00004123"/>
    </source>
</evidence>
<dbReference type="PROSITE" id="PS51351">
    <property type="entry name" value="TFIIE_BETA_C"/>
    <property type="match status" value="1"/>
</dbReference>
<organism evidence="9 10">
    <name type="scientific">Adiantum capillus-veneris</name>
    <name type="common">Maidenhair fern</name>
    <dbReference type="NCBI Taxonomy" id="13818"/>
    <lineage>
        <taxon>Eukaryota</taxon>
        <taxon>Viridiplantae</taxon>
        <taxon>Streptophyta</taxon>
        <taxon>Embryophyta</taxon>
        <taxon>Tracheophyta</taxon>
        <taxon>Polypodiopsida</taxon>
        <taxon>Polypodiidae</taxon>
        <taxon>Polypodiales</taxon>
        <taxon>Pteridineae</taxon>
        <taxon>Pteridaceae</taxon>
        <taxon>Vittarioideae</taxon>
        <taxon>Adiantum</taxon>
    </lineage>
</organism>
<reference evidence="9" key="1">
    <citation type="submission" date="2021-01" db="EMBL/GenBank/DDBJ databases">
        <title>Adiantum capillus-veneris genome.</title>
        <authorList>
            <person name="Fang Y."/>
            <person name="Liao Q."/>
        </authorList>
    </citation>
    <scope>NUCLEOTIDE SEQUENCE</scope>
    <source>
        <strain evidence="9">H3</strain>
        <tissue evidence="9">Leaf</tissue>
    </source>
</reference>
<feature type="region of interest" description="Disordered" evidence="7">
    <location>
        <begin position="232"/>
        <end position="263"/>
    </location>
</feature>
<dbReference type="InterPro" id="IPR016656">
    <property type="entry name" value="TFIIE-bsu"/>
</dbReference>
<dbReference type="AlphaFoldDB" id="A0A9D4Z7Q6"/>
<dbReference type="PANTHER" id="PTHR12716:SF8">
    <property type="entry name" value="TRANSCRIPTION INITIATION FACTOR IIE SUBUNIT BETA"/>
    <property type="match status" value="1"/>
</dbReference>
<evidence type="ECO:0000256" key="2">
    <source>
        <dbReference type="ARBA" id="ARBA00023015"/>
    </source>
</evidence>
<dbReference type="Pfam" id="PF18121">
    <property type="entry name" value="TFA2_Winged_2"/>
    <property type="match status" value="1"/>
</dbReference>
<evidence type="ECO:0000313" key="9">
    <source>
        <dbReference type="EMBL" id="KAI5063757.1"/>
    </source>
</evidence>
<dbReference type="OrthoDB" id="3907302at2759"/>
<keyword evidence="5" id="KW-0539">Nucleus</keyword>
<feature type="compositionally biased region" description="Basic and acidic residues" evidence="7">
    <location>
        <begin position="1"/>
        <end position="11"/>
    </location>
</feature>
<keyword evidence="2" id="KW-0805">Transcription regulation</keyword>
<evidence type="ECO:0000259" key="8">
    <source>
        <dbReference type="PROSITE" id="PS51351"/>
    </source>
</evidence>
<keyword evidence="3" id="KW-0238">DNA-binding</keyword>
<keyword evidence="4" id="KW-0804">Transcription</keyword>
<evidence type="ECO:0000256" key="6">
    <source>
        <dbReference type="ARBA" id="ARBA00025581"/>
    </source>
</evidence>
<evidence type="ECO:0000256" key="4">
    <source>
        <dbReference type="ARBA" id="ARBA00023163"/>
    </source>
</evidence>
<feature type="compositionally biased region" description="Basic residues" evidence="7">
    <location>
        <begin position="253"/>
        <end position="263"/>
    </location>
</feature>
<dbReference type="InterPro" id="IPR040501">
    <property type="entry name" value="TFA2_Winged_2"/>
</dbReference>
<dbReference type="Proteomes" id="UP000886520">
    <property type="component" value="Chromosome 21"/>
</dbReference>
<comment type="subcellular location">
    <subcellularLocation>
        <location evidence="1">Nucleus</location>
    </subcellularLocation>
</comment>
<evidence type="ECO:0000313" key="10">
    <source>
        <dbReference type="Proteomes" id="UP000886520"/>
    </source>
</evidence>
<dbReference type="PANTHER" id="PTHR12716">
    <property type="entry name" value="TRANSCRIPTION INITIATION FACTOR IIE, BETA SUBUNIT"/>
    <property type="match status" value="1"/>
</dbReference>
<keyword evidence="10" id="KW-1185">Reference proteome</keyword>
<evidence type="ECO:0000256" key="7">
    <source>
        <dbReference type="SAM" id="MobiDB-lite"/>
    </source>
</evidence>
<dbReference type="GO" id="GO:0005673">
    <property type="term" value="C:transcription factor TFIIE complex"/>
    <property type="evidence" value="ECO:0007669"/>
    <property type="project" value="InterPro"/>
</dbReference>
<feature type="domain" description="TFIIE beta" evidence="8">
    <location>
        <begin position="63"/>
        <end position="138"/>
    </location>
</feature>
<sequence length="286" mass="32486">MALQEQLDKFKKQQQRAQETLSKTAVRAAPSKVTKPPIPSPQIADHQELPLSQRFSFSNDKEKLQQIAIVRKAPVGAQIKRVIDVLLERRQALTPKEIEEVCFVDVTNNKDVFDSLKNNVKVSFDGQRFSYKSKHDLKTKQDLLVLIRKVPEGIPTGDLKDSYPGVLKDLQELKASGQVWLILNNDSQQDVVYPNDPKVQIKVDDDVKQLIRSIETPREFVDVERELQKAGMKPATNTARRKAVASVQGLQPKKPKVKKQRNITKRTKLTNAHMPELFQNLPVSNT</sequence>
<dbReference type="GO" id="GO:0006367">
    <property type="term" value="P:transcription initiation at RNA polymerase II promoter"/>
    <property type="evidence" value="ECO:0007669"/>
    <property type="project" value="InterPro"/>
</dbReference>
<protein>
    <recommendedName>
        <fullName evidence="8">TFIIE beta domain-containing protein</fullName>
    </recommendedName>
</protein>
<dbReference type="InterPro" id="IPR003166">
    <property type="entry name" value="TFIIE_bsu_DNA-bd"/>
</dbReference>